<dbReference type="EMBL" id="JAAAPO010000002">
    <property type="protein sequence ID" value="NBC36057.1"/>
    <property type="molecule type" value="Genomic_DNA"/>
</dbReference>
<evidence type="ECO:0000256" key="1">
    <source>
        <dbReference type="ARBA" id="ARBA00023015"/>
    </source>
</evidence>
<keyword evidence="1" id="KW-0805">Transcription regulation</keyword>
<dbReference type="InterPro" id="IPR047264">
    <property type="entry name" value="Cupin_HpaA-like_N"/>
</dbReference>
<sequence>MTDAPHIPNFALYGEGEEPNPAGFCHIETIAVRSSLHDWEINPHRHDRGIQVLIVHSGEALVTLDGESFTLPQPGFVAIPAGAVHGYRFAPGMLGYVLTLSQDIAARATGGNDPLRSLLSAGGHGPLDSESARRCGVLAEEMLSLAQEWQGGGMLELALAEALLRSLPQGSMSIPRNSEDDRRLAHFRLLVETHLKEHRPLSFFADAIGTTERTLGRLCRRRLGCSPLEVINRRCTLEAQRLLRYTNATVAQVSTELGFADPSYFSRFYLRMTGRRPQAERSALTED</sequence>
<protein>
    <submittedName>
        <fullName evidence="5">Helix-turn-helix domain-containing protein</fullName>
    </submittedName>
</protein>
<feature type="domain" description="HTH araC/xylS-type" evidence="4">
    <location>
        <begin position="185"/>
        <end position="283"/>
    </location>
</feature>
<dbReference type="Pfam" id="PF12833">
    <property type="entry name" value="HTH_18"/>
    <property type="match status" value="1"/>
</dbReference>
<dbReference type="Gene3D" id="1.10.10.60">
    <property type="entry name" value="Homeodomain-like"/>
    <property type="match status" value="1"/>
</dbReference>
<dbReference type="Proteomes" id="UP000753724">
    <property type="component" value="Unassembled WGS sequence"/>
</dbReference>
<evidence type="ECO:0000259" key="4">
    <source>
        <dbReference type="PROSITE" id="PS01124"/>
    </source>
</evidence>
<dbReference type="InterPro" id="IPR018060">
    <property type="entry name" value="HTH_AraC"/>
</dbReference>
<keyword evidence="6" id="KW-1185">Reference proteome</keyword>
<comment type="caution">
    <text evidence="5">The sequence shown here is derived from an EMBL/GenBank/DDBJ whole genome shotgun (WGS) entry which is preliminary data.</text>
</comment>
<proteinExistence type="predicted"/>
<organism evidence="5 6">
    <name type="scientific">Novosphingobium ovatum</name>
    <dbReference type="NCBI Taxonomy" id="1908523"/>
    <lineage>
        <taxon>Bacteria</taxon>
        <taxon>Pseudomonadati</taxon>
        <taxon>Pseudomonadota</taxon>
        <taxon>Alphaproteobacteria</taxon>
        <taxon>Sphingomonadales</taxon>
        <taxon>Sphingomonadaceae</taxon>
        <taxon>Novosphingobium</taxon>
    </lineage>
</organism>
<dbReference type="PANTHER" id="PTHR11019:SF190">
    <property type="entry name" value="ARAC-FAMILY REGULATORY PROTEIN"/>
    <property type="match status" value="1"/>
</dbReference>
<evidence type="ECO:0000313" key="6">
    <source>
        <dbReference type="Proteomes" id="UP000753724"/>
    </source>
</evidence>
<dbReference type="SUPFAM" id="SSF51182">
    <property type="entry name" value="RmlC-like cupins"/>
    <property type="match status" value="1"/>
</dbReference>
<reference evidence="6" key="1">
    <citation type="submission" date="2020-01" db="EMBL/GenBank/DDBJ databases">
        <title>Sphingomonas sp. strain CSW-10.</title>
        <authorList>
            <person name="Chen W.-M."/>
        </authorList>
    </citation>
    <scope>NUCLEOTIDE SEQUENCE [LARGE SCALE GENOMIC DNA]</scope>
    <source>
        <strain evidence="6">FSY-8</strain>
    </source>
</reference>
<dbReference type="InterPro" id="IPR011051">
    <property type="entry name" value="RmlC_Cupin_sf"/>
</dbReference>
<dbReference type="InterPro" id="IPR009057">
    <property type="entry name" value="Homeodomain-like_sf"/>
</dbReference>
<evidence type="ECO:0000313" key="5">
    <source>
        <dbReference type="EMBL" id="NBC36057.1"/>
    </source>
</evidence>
<name>A0ABW9XBY8_9SPHN</name>
<gene>
    <name evidence="5" type="ORF">GTZ99_05740</name>
</gene>
<dbReference type="SMART" id="SM00342">
    <property type="entry name" value="HTH_ARAC"/>
    <property type="match status" value="1"/>
</dbReference>
<accession>A0ABW9XBY8</accession>
<dbReference type="InterPro" id="IPR014710">
    <property type="entry name" value="RmlC-like_jellyroll"/>
</dbReference>
<dbReference type="SUPFAM" id="SSF46689">
    <property type="entry name" value="Homeodomain-like"/>
    <property type="match status" value="1"/>
</dbReference>
<dbReference type="PANTHER" id="PTHR11019">
    <property type="entry name" value="HTH-TYPE TRANSCRIPTIONAL REGULATOR NIMR"/>
    <property type="match status" value="1"/>
</dbReference>
<keyword evidence="2" id="KW-0238">DNA-binding</keyword>
<evidence type="ECO:0000256" key="3">
    <source>
        <dbReference type="ARBA" id="ARBA00023163"/>
    </source>
</evidence>
<evidence type="ECO:0000256" key="2">
    <source>
        <dbReference type="ARBA" id="ARBA00023125"/>
    </source>
</evidence>
<dbReference type="Gene3D" id="2.60.120.10">
    <property type="entry name" value="Jelly Rolls"/>
    <property type="match status" value="1"/>
</dbReference>
<dbReference type="Pfam" id="PF02311">
    <property type="entry name" value="AraC_binding"/>
    <property type="match status" value="1"/>
</dbReference>
<dbReference type="PROSITE" id="PS01124">
    <property type="entry name" value="HTH_ARAC_FAMILY_2"/>
    <property type="match status" value="1"/>
</dbReference>
<keyword evidence="3" id="KW-0804">Transcription</keyword>
<dbReference type="InterPro" id="IPR003313">
    <property type="entry name" value="AraC-bd"/>
</dbReference>
<dbReference type="CDD" id="cd06999">
    <property type="entry name" value="cupin_HpaA-like_N"/>
    <property type="match status" value="1"/>
</dbReference>